<dbReference type="Proteomes" id="UP000053864">
    <property type="component" value="Unassembled WGS sequence"/>
</dbReference>
<dbReference type="AlphaFoldDB" id="W2IQH8"/>
<gene>
    <name evidence="1" type="ORF">L915_11710</name>
    <name evidence="2" type="ORF">L916_11634</name>
</gene>
<accession>W2IQH8</accession>
<dbReference type="EMBL" id="KI673806">
    <property type="protein sequence ID" value="ETL36371.1"/>
    <property type="molecule type" value="Genomic_DNA"/>
</dbReference>
<proteinExistence type="predicted"/>
<evidence type="ECO:0000313" key="2">
    <source>
        <dbReference type="EMBL" id="ETL36371.1"/>
    </source>
</evidence>
<reference evidence="2" key="2">
    <citation type="submission" date="2013-11" db="EMBL/GenBank/DDBJ databases">
        <title>The Genome Sequence of Phytophthora parasitica CJ05E6.</title>
        <authorList>
            <consortium name="The Broad Institute Genomics Platform"/>
            <person name="Russ C."/>
            <person name="Tyler B."/>
            <person name="Panabieres F."/>
            <person name="Shan W."/>
            <person name="Tripathy S."/>
            <person name="Grunwald N."/>
            <person name="Machado M."/>
            <person name="Johnson C.S."/>
            <person name="Arredondo F."/>
            <person name="Hong C."/>
            <person name="Coffey M."/>
            <person name="Young S.K."/>
            <person name="Zeng Q."/>
            <person name="Gargeya S."/>
            <person name="Fitzgerald M."/>
            <person name="Abouelleil A."/>
            <person name="Alvarado L."/>
            <person name="Chapman S.B."/>
            <person name="Gainer-Dewar J."/>
            <person name="Goldberg J."/>
            <person name="Griggs A."/>
            <person name="Gujja S."/>
            <person name="Hansen M."/>
            <person name="Howarth C."/>
            <person name="Imamovic A."/>
            <person name="Ireland A."/>
            <person name="Larimer J."/>
            <person name="McCowan C."/>
            <person name="Murphy C."/>
            <person name="Pearson M."/>
            <person name="Poon T.W."/>
            <person name="Priest M."/>
            <person name="Roberts A."/>
            <person name="Saif S."/>
            <person name="Shea T."/>
            <person name="Sykes S."/>
            <person name="Wortman J."/>
            <person name="Nusbaum C."/>
            <person name="Birren B."/>
        </authorList>
    </citation>
    <scope>NUCLEOTIDE SEQUENCE [LARGE SCALE GENOMIC DNA]</scope>
    <source>
        <strain evidence="2">CJ05E6</strain>
    </source>
</reference>
<evidence type="ECO:0000313" key="1">
    <source>
        <dbReference type="EMBL" id="ETK82995.1"/>
    </source>
</evidence>
<protein>
    <submittedName>
        <fullName evidence="2">Uncharacterized protein</fullName>
    </submittedName>
</protein>
<dbReference type="Proteomes" id="UP000053236">
    <property type="component" value="Unassembled WGS sequence"/>
</dbReference>
<sequence length="52" mass="5529">MAWICGTPIADCIGLADSMTCTVTTSTCDSSALHVQEPWRQLDHHGSAAMHA</sequence>
<name>W2IQH8_PHYNI</name>
<organism evidence="2">
    <name type="scientific">Phytophthora nicotianae</name>
    <name type="common">Potato buckeye rot agent</name>
    <name type="synonym">Phytophthora parasitica</name>
    <dbReference type="NCBI Taxonomy" id="4792"/>
    <lineage>
        <taxon>Eukaryota</taxon>
        <taxon>Sar</taxon>
        <taxon>Stramenopiles</taxon>
        <taxon>Oomycota</taxon>
        <taxon>Peronosporomycetes</taxon>
        <taxon>Peronosporales</taxon>
        <taxon>Peronosporaceae</taxon>
        <taxon>Phytophthora</taxon>
    </lineage>
</organism>
<dbReference type="EMBL" id="KI687112">
    <property type="protein sequence ID" value="ETK82995.1"/>
    <property type="molecule type" value="Genomic_DNA"/>
</dbReference>
<reference evidence="1" key="1">
    <citation type="submission" date="2013-11" db="EMBL/GenBank/DDBJ databases">
        <title>The Genome Sequence of Phytophthora parasitica CJ02B3.</title>
        <authorList>
            <consortium name="The Broad Institute Genomics Platform"/>
            <person name="Russ C."/>
            <person name="Tyler B."/>
            <person name="Panabieres F."/>
            <person name="Shan W."/>
            <person name="Tripathy S."/>
            <person name="Grunwald N."/>
            <person name="Machado M."/>
            <person name="Johnson C.S."/>
            <person name="Arredondo F."/>
            <person name="Hong C."/>
            <person name="Coffey M."/>
            <person name="Young S.K."/>
            <person name="Zeng Q."/>
            <person name="Gargeya S."/>
            <person name="Fitzgerald M."/>
            <person name="Abouelleil A."/>
            <person name="Alvarado L."/>
            <person name="Chapman S.B."/>
            <person name="Gainer-Dewar J."/>
            <person name="Goldberg J."/>
            <person name="Griggs A."/>
            <person name="Gujja S."/>
            <person name="Hansen M."/>
            <person name="Howarth C."/>
            <person name="Imamovic A."/>
            <person name="Ireland A."/>
            <person name="Larimer J."/>
            <person name="McCowan C."/>
            <person name="Murphy C."/>
            <person name="Pearson M."/>
            <person name="Poon T.W."/>
            <person name="Priest M."/>
            <person name="Roberts A."/>
            <person name="Saif S."/>
            <person name="Shea T."/>
            <person name="Sykes S."/>
            <person name="Wortman J."/>
            <person name="Nusbaum C."/>
            <person name="Birren B."/>
        </authorList>
    </citation>
    <scope>NUCLEOTIDE SEQUENCE [LARGE SCALE GENOMIC DNA]</scope>
    <source>
        <strain evidence="1">CJ02B3</strain>
    </source>
</reference>